<keyword evidence="3" id="KW-1003">Cell membrane</keyword>
<dbReference type="AlphaFoldDB" id="A0A6L3V7B2"/>
<comment type="similarity">
    <text evidence="8">Belongs to the TRAP transporter small permease family.</text>
</comment>
<feature type="transmembrane region" description="Helical" evidence="9">
    <location>
        <begin position="130"/>
        <end position="152"/>
    </location>
</feature>
<keyword evidence="5 9" id="KW-0812">Transmembrane</keyword>
<dbReference type="EMBL" id="WBOS01000004">
    <property type="protein sequence ID" value="KAB2336216.1"/>
    <property type="molecule type" value="Genomic_DNA"/>
</dbReference>
<feature type="transmembrane region" description="Helical" evidence="9">
    <location>
        <begin position="12"/>
        <end position="40"/>
    </location>
</feature>
<feature type="domain" description="Tripartite ATP-independent periplasmic transporters DctQ component" evidence="10">
    <location>
        <begin position="26"/>
        <end position="157"/>
    </location>
</feature>
<evidence type="ECO:0000256" key="8">
    <source>
        <dbReference type="ARBA" id="ARBA00038436"/>
    </source>
</evidence>
<evidence type="ECO:0000256" key="2">
    <source>
        <dbReference type="ARBA" id="ARBA00022448"/>
    </source>
</evidence>
<dbReference type="GO" id="GO:0022857">
    <property type="term" value="F:transmembrane transporter activity"/>
    <property type="evidence" value="ECO:0007669"/>
    <property type="project" value="TreeGrafter"/>
</dbReference>
<dbReference type="PANTHER" id="PTHR35011:SF10">
    <property type="entry name" value="TRAP TRANSPORTER SMALL PERMEASE PROTEIN"/>
    <property type="match status" value="1"/>
</dbReference>
<protein>
    <submittedName>
        <fullName evidence="11">TRAP transporter small permease</fullName>
    </submittedName>
</protein>
<comment type="caution">
    <text evidence="11">The sequence shown here is derived from an EMBL/GenBank/DDBJ whole genome shotgun (WGS) entry which is preliminary data.</text>
</comment>
<dbReference type="PANTHER" id="PTHR35011">
    <property type="entry name" value="2,3-DIKETO-L-GULONATE TRAP TRANSPORTER SMALL PERMEASE PROTEIN YIAM"/>
    <property type="match status" value="1"/>
</dbReference>
<keyword evidence="12" id="KW-1185">Reference proteome</keyword>
<dbReference type="RefSeq" id="WP_151535019.1">
    <property type="nucleotide sequence ID" value="NZ_WBOS01000004.1"/>
</dbReference>
<keyword evidence="2" id="KW-0813">Transport</keyword>
<evidence type="ECO:0000256" key="6">
    <source>
        <dbReference type="ARBA" id="ARBA00022989"/>
    </source>
</evidence>
<reference evidence="11 12" key="1">
    <citation type="journal article" date="2016" name="Antonie Van Leeuwenhoek">
        <title>Bacillus depressus sp. nov., isolated from soil of a sunflower field.</title>
        <authorList>
            <person name="Wei X."/>
            <person name="Xin D."/>
            <person name="Xin Y."/>
            <person name="Zhang H."/>
            <person name="Wang T."/>
            <person name="Zhang J."/>
        </authorList>
    </citation>
    <scope>NUCLEOTIDE SEQUENCE [LARGE SCALE GENOMIC DNA]</scope>
    <source>
        <strain evidence="11 12">BZ1</strain>
    </source>
</reference>
<evidence type="ECO:0000313" key="11">
    <source>
        <dbReference type="EMBL" id="KAB2336216.1"/>
    </source>
</evidence>
<feature type="transmembrane region" description="Helical" evidence="9">
    <location>
        <begin position="87"/>
        <end position="110"/>
    </location>
</feature>
<evidence type="ECO:0000256" key="9">
    <source>
        <dbReference type="SAM" id="Phobius"/>
    </source>
</evidence>
<organism evidence="11 12">
    <name type="scientific">Cytobacillus depressus</name>
    <dbReference type="NCBI Taxonomy" id="1602942"/>
    <lineage>
        <taxon>Bacteria</taxon>
        <taxon>Bacillati</taxon>
        <taxon>Bacillota</taxon>
        <taxon>Bacilli</taxon>
        <taxon>Bacillales</taxon>
        <taxon>Bacillaceae</taxon>
        <taxon>Cytobacillus</taxon>
    </lineage>
</organism>
<evidence type="ECO:0000256" key="7">
    <source>
        <dbReference type="ARBA" id="ARBA00023136"/>
    </source>
</evidence>
<evidence type="ECO:0000256" key="3">
    <source>
        <dbReference type="ARBA" id="ARBA00022475"/>
    </source>
</evidence>
<proteinExistence type="inferred from homology"/>
<dbReference type="InterPro" id="IPR007387">
    <property type="entry name" value="TRAP_DctQ"/>
</dbReference>
<sequence length="178" mass="20771">MKKVIDVFDKIDSFLFFIAQIAVLIMMLLTTADAVMRYIFSKSITGAYFFTEKYLMVIVVFLSMSYVMKMKGHIRIDLFIQYLPKRLVKVMDIIYTLLAAVLMFVIAYQAMFMTEEAFVNHYVATGLIPWPIWLSWIWVPIGAYMFTLRLLLIAFQSLLNFNTTDENNGQNHISVKNE</sequence>
<comment type="subcellular location">
    <subcellularLocation>
        <location evidence="1">Cell inner membrane</location>
        <topology evidence="1">Multi-pass membrane protein</topology>
    </subcellularLocation>
</comment>
<accession>A0A6L3V7B2</accession>
<keyword evidence="7 9" id="KW-0472">Membrane</keyword>
<dbReference type="OrthoDB" id="2877624at2"/>
<dbReference type="GO" id="GO:0015740">
    <property type="term" value="P:C4-dicarboxylate transport"/>
    <property type="evidence" value="ECO:0007669"/>
    <property type="project" value="TreeGrafter"/>
</dbReference>
<evidence type="ECO:0000256" key="4">
    <source>
        <dbReference type="ARBA" id="ARBA00022519"/>
    </source>
</evidence>
<dbReference type="GO" id="GO:0005886">
    <property type="term" value="C:plasma membrane"/>
    <property type="evidence" value="ECO:0007669"/>
    <property type="project" value="UniProtKB-SubCell"/>
</dbReference>
<gene>
    <name evidence="11" type="ORF">F7731_12010</name>
</gene>
<evidence type="ECO:0000313" key="12">
    <source>
        <dbReference type="Proteomes" id="UP000481030"/>
    </source>
</evidence>
<keyword evidence="6 9" id="KW-1133">Transmembrane helix</keyword>
<dbReference type="InterPro" id="IPR055348">
    <property type="entry name" value="DctQ"/>
</dbReference>
<dbReference type="Proteomes" id="UP000481030">
    <property type="component" value="Unassembled WGS sequence"/>
</dbReference>
<keyword evidence="4" id="KW-0997">Cell inner membrane</keyword>
<evidence type="ECO:0000259" key="10">
    <source>
        <dbReference type="Pfam" id="PF04290"/>
    </source>
</evidence>
<dbReference type="Pfam" id="PF04290">
    <property type="entry name" value="DctQ"/>
    <property type="match status" value="1"/>
</dbReference>
<evidence type="ECO:0000256" key="5">
    <source>
        <dbReference type="ARBA" id="ARBA00022692"/>
    </source>
</evidence>
<name>A0A6L3V7B2_9BACI</name>
<feature type="transmembrane region" description="Helical" evidence="9">
    <location>
        <begin position="46"/>
        <end position="67"/>
    </location>
</feature>
<evidence type="ECO:0000256" key="1">
    <source>
        <dbReference type="ARBA" id="ARBA00004429"/>
    </source>
</evidence>